<dbReference type="EMBL" id="LVYI01000012">
    <property type="protein sequence ID" value="OAP54971.1"/>
    <property type="molecule type" value="Genomic_DNA"/>
</dbReference>
<dbReference type="PRINTS" id="PR00421">
    <property type="entry name" value="THIOREDOXIN"/>
</dbReference>
<dbReference type="PANTHER" id="PTHR46115">
    <property type="entry name" value="THIOREDOXIN-LIKE PROTEIN 1"/>
    <property type="match status" value="1"/>
</dbReference>
<gene>
    <name evidence="5" type="ORF">AYL99_10671</name>
</gene>
<dbReference type="GO" id="GO:0015035">
    <property type="term" value="F:protein-disulfide reductase activity"/>
    <property type="evidence" value="ECO:0007669"/>
    <property type="project" value="InterPro"/>
</dbReference>
<dbReference type="InterPro" id="IPR008979">
    <property type="entry name" value="Galactose-bd-like_sf"/>
</dbReference>
<keyword evidence="6" id="KW-1185">Reference proteome</keyword>
<dbReference type="SUPFAM" id="SSF49785">
    <property type="entry name" value="Galactose-binding domain-like"/>
    <property type="match status" value="1"/>
</dbReference>
<comment type="similarity">
    <text evidence="1">Belongs to the thioredoxin family.</text>
</comment>
<feature type="domain" description="Thioredoxin" evidence="3">
    <location>
        <begin position="1"/>
        <end position="109"/>
    </location>
</feature>
<reference evidence="5 6" key="1">
    <citation type="submission" date="2016-04" db="EMBL/GenBank/DDBJ databases">
        <title>Draft genome of Fonsecaea erecta CBS 125763.</title>
        <authorList>
            <person name="Weiss V.A."/>
            <person name="Vicente V.A."/>
            <person name="Raittz R.T."/>
            <person name="Moreno L.F."/>
            <person name="De Souza E.M."/>
            <person name="Pedrosa F.O."/>
            <person name="Steffens M.B."/>
            <person name="Faoro H."/>
            <person name="Tadra-Sfeir M.Z."/>
            <person name="Najafzadeh M.J."/>
            <person name="Felipe M.S."/>
            <person name="Teixeira M."/>
            <person name="Sun J."/>
            <person name="Xi L."/>
            <person name="Gomes R."/>
            <person name="De Azevedo C.M."/>
            <person name="Salgado C.G."/>
            <person name="Da Silva M.B."/>
            <person name="Nascimento M.F."/>
            <person name="Queiroz-Telles F."/>
            <person name="Attili D.S."/>
            <person name="Gorbushina A."/>
        </authorList>
    </citation>
    <scope>NUCLEOTIDE SEQUENCE [LARGE SCALE GENOMIC DNA]</scope>
    <source>
        <strain evidence="5 6">CBS 125763</strain>
    </source>
</reference>
<dbReference type="PROSITE" id="PS51352">
    <property type="entry name" value="THIOREDOXIN_2"/>
    <property type="match status" value="1"/>
</dbReference>
<dbReference type="SUPFAM" id="SSF52833">
    <property type="entry name" value="Thioredoxin-like"/>
    <property type="match status" value="1"/>
</dbReference>
<dbReference type="CDD" id="cd02947">
    <property type="entry name" value="TRX_family"/>
    <property type="match status" value="1"/>
</dbReference>
<keyword evidence="2" id="KW-1015">Disulfide bond</keyword>
<evidence type="ECO:0000313" key="5">
    <source>
        <dbReference type="EMBL" id="OAP54971.1"/>
    </source>
</evidence>
<evidence type="ECO:0000256" key="2">
    <source>
        <dbReference type="ARBA" id="ARBA00023157"/>
    </source>
</evidence>
<accession>A0A178Z627</accession>
<dbReference type="GO" id="GO:0005737">
    <property type="term" value="C:cytoplasm"/>
    <property type="evidence" value="ECO:0007669"/>
    <property type="project" value="UniProtKB-ARBA"/>
</dbReference>
<dbReference type="GeneID" id="30014839"/>
<dbReference type="Pfam" id="PF06201">
    <property type="entry name" value="PITH"/>
    <property type="match status" value="1"/>
</dbReference>
<evidence type="ECO:0000256" key="1">
    <source>
        <dbReference type="ARBA" id="ARBA00008987"/>
    </source>
</evidence>
<dbReference type="STRING" id="1367422.A0A178Z627"/>
<sequence length="319" mass="35325">MSNLVHIESTDQFSALLSSSQIVVADFYADWCGPCRQIAPIFEQLSAQLSRPNKITFAKIDTDKQQDISRSYGIRALPTFMVFKNARPVRTIQGADREALSNAVKELASAADKMGTGEDDGNSSGDTWLGADLPRGYDDVTSQVDVLGLELLNWDSEHGNARTLISGTKPKGQAEAKSDWVESDTDEQLMLYLPFMSTLKIHSLHLTSLPDNTDDDESPSRPKQVKIYTNRPRILGFDEAEDTQPAQEVTLSEKDWDSKTGTAKIELRIVKFQNVSSLVVFVVQSEGDNEKVRIDRIRVIGETGAKRDGKIEKIAGDDD</sequence>
<evidence type="ECO:0000313" key="6">
    <source>
        <dbReference type="Proteomes" id="UP000078343"/>
    </source>
</evidence>
<dbReference type="NCBIfam" id="TIGR01068">
    <property type="entry name" value="thioredoxin"/>
    <property type="match status" value="1"/>
</dbReference>
<name>A0A178Z627_9EURO</name>
<dbReference type="PROSITE" id="PS51532">
    <property type="entry name" value="PITH"/>
    <property type="match status" value="1"/>
</dbReference>
<dbReference type="InterPro" id="IPR005746">
    <property type="entry name" value="Thioredoxin"/>
</dbReference>
<dbReference type="InterPro" id="IPR037047">
    <property type="entry name" value="PITH_dom_sf"/>
</dbReference>
<evidence type="ECO:0000259" key="3">
    <source>
        <dbReference type="PROSITE" id="PS51352"/>
    </source>
</evidence>
<dbReference type="InterPro" id="IPR013766">
    <property type="entry name" value="Thioredoxin_domain"/>
</dbReference>
<dbReference type="InterPro" id="IPR017937">
    <property type="entry name" value="Thioredoxin_CS"/>
</dbReference>
<dbReference type="PROSITE" id="PS00194">
    <property type="entry name" value="THIOREDOXIN_1"/>
    <property type="match status" value="1"/>
</dbReference>
<dbReference type="Pfam" id="PF00085">
    <property type="entry name" value="Thioredoxin"/>
    <property type="match status" value="1"/>
</dbReference>
<dbReference type="OrthoDB" id="2121326at2759"/>
<comment type="caution">
    <text evidence="5">The sequence shown here is derived from an EMBL/GenBank/DDBJ whole genome shotgun (WGS) entry which is preliminary data.</text>
</comment>
<evidence type="ECO:0000259" key="4">
    <source>
        <dbReference type="PROSITE" id="PS51532"/>
    </source>
</evidence>
<dbReference type="RefSeq" id="XP_018688338.1">
    <property type="nucleotide sequence ID" value="XM_018842177.1"/>
</dbReference>
<dbReference type="AlphaFoldDB" id="A0A178Z627"/>
<dbReference type="Proteomes" id="UP000078343">
    <property type="component" value="Unassembled WGS sequence"/>
</dbReference>
<feature type="domain" description="PITH" evidence="4">
    <location>
        <begin position="129"/>
        <end position="319"/>
    </location>
</feature>
<organism evidence="5 6">
    <name type="scientific">Fonsecaea erecta</name>
    <dbReference type="NCBI Taxonomy" id="1367422"/>
    <lineage>
        <taxon>Eukaryota</taxon>
        <taxon>Fungi</taxon>
        <taxon>Dikarya</taxon>
        <taxon>Ascomycota</taxon>
        <taxon>Pezizomycotina</taxon>
        <taxon>Eurotiomycetes</taxon>
        <taxon>Chaetothyriomycetidae</taxon>
        <taxon>Chaetothyriales</taxon>
        <taxon>Herpotrichiellaceae</taxon>
        <taxon>Fonsecaea</taxon>
    </lineage>
</organism>
<protein>
    <submittedName>
        <fullName evidence="5">Thioredoxin</fullName>
    </submittedName>
</protein>
<dbReference type="InterPro" id="IPR010400">
    <property type="entry name" value="PITH_dom"/>
</dbReference>
<dbReference type="InterPro" id="IPR036249">
    <property type="entry name" value="Thioredoxin-like_sf"/>
</dbReference>
<proteinExistence type="inferred from homology"/>
<dbReference type="Gene3D" id="2.60.120.470">
    <property type="entry name" value="PITH domain"/>
    <property type="match status" value="1"/>
</dbReference>
<dbReference type="Gene3D" id="3.40.30.10">
    <property type="entry name" value="Glutaredoxin"/>
    <property type="match status" value="1"/>
</dbReference>